<dbReference type="EMBL" id="LDAU01000078">
    <property type="protein sequence ID" value="KRX07916.1"/>
    <property type="molecule type" value="Genomic_DNA"/>
</dbReference>
<dbReference type="SUPFAM" id="SSF81324">
    <property type="entry name" value="Voltage-gated potassium channels"/>
    <property type="match status" value="1"/>
</dbReference>
<dbReference type="GO" id="GO:0005249">
    <property type="term" value="F:voltage-gated potassium channel activity"/>
    <property type="evidence" value="ECO:0007669"/>
    <property type="project" value="TreeGrafter"/>
</dbReference>
<dbReference type="SUPFAM" id="SSF51206">
    <property type="entry name" value="cAMP-binding domain-like"/>
    <property type="match status" value="1"/>
</dbReference>
<feature type="transmembrane region" description="Helical" evidence="2">
    <location>
        <begin position="116"/>
        <end position="134"/>
    </location>
</feature>
<dbReference type="Pfam" id="PF00027">
    <property type="entry name" value="cNMP_binding"/>
    <property type="match status" value="1"/>
</dbReference>
<feature type="transmembrane region" description="Helical" evidence="2">
    <location>
        <begin position="79"/>
        <end position="96"/>
    </location>
</feature>
<comment type="caution">
    <text evidence="4">The sequence shown here is derived from an EMBL/GenBank/DDBJ whole genome shotgun (WGS) entry which is preliminary data.</text>
</comment>
<feature type="transmembrane region" description="Helical" evidence="2">
    <location>
        <begin position="141"/>
        <end position="162"/>
    </location>
</feature>
<dbReference type="GO" id="GO:0035725">
    <property type="term" value="P:sodium ion transmembrane transport"/>
    <property type="evidence" value="ECO:0007669"/>
    <property type="project" value="TreeGrafter"/>
</dbReference>
<feature type="domain" description="Cyclic nucleotide-binding" evidence="3">
    <location>
        <begin position="253"/>
        <end position="348"/>
    </location>
</feature>
<dbReference type="AlphaFoldDB" id="A0A0V0R072"/>
<dbReference type="GO" id="GO:0003254">
    <property type="term" value="P:regulation of membrane depolarization"/>
    <property type="evidence" value="ECO:0007669"/>
    <property type="project" value="TreeGrafter"/>
</dbReference>
<evidence type="ECO:0000256" key="2">
    <source>
        <dbReference type="SAM" id="Phobius"/>
    </source>
</evidence>
<name>A0A0V0R072_PSEPJ</name>
<gene>
    <name evidence="4" type="ORF">PPERSA_10304</name>
</gene>
<dbReference type="InterPro" id="IPR014710">
    <property type="entry name" value="RmlC-like_jellyroll"/>
</dbReference>
<dbReference type="Gene3D" id="2.60.120.10">
    <property type="entry name" value="Jelly Rolls"/>
    <property type="match status" value="1"/>
</dbReference>
<evidence type="ECO:0000259" key="3">
    <source>
        <dbReference type="PROSITE" id="PS50042"/>
    </source>
</evidence>
<dbReference type="OrthoDB" id="421226at2759"/>
<keyword evidence="2" id="KW-1133">Transmembrane helix</keyword>
<reference evidence="4 5" key="1">
    <citation type="journal article" date="2015" name="Sci. Rep.">
        <title>Genome of the facultative scuticociliatosis pathogen Pseudocohnilembus persalinus provides insight into its virulence through horizontal gene transfer.</title>
        <authorList>
            <person name="Xiong J."/>
            <person name="Wang G."/>
            <person name="Cheng J."/>
            <person name="Tian M."/>
            <person name="Pan X."/>
            <person name="Warren A."/>
            <person name="Jiang C."/>
            <person name="Yuan D."/>
            <person name="Miao W."/>
        </authorList>
    </citation>
    <scope>NUCLEOTIDE SEQUENCE [LARGE SCALE GENOMIC DNA]</scope>
    <source>
        <strain evidence="4">36N120E</strain>
    </source>
</reference>
<dbReference type="InParanoid" id="A0A0V0R072"/>
<dbReference type="InterPro" id="IPR051413">
    <property type="entry name" value="K/Na_HCN_channel"/>
</dbReference>
<dbReference type="Gene3D" id="1.10.287.630">
    <property type="entry name" value="Helix hairpin bin"/>
    <property type="match status" value="1"/>
</dbReference>
<dbReference type="Gene3D" id="1.10.287.70">
    <property type="match status" value="1"/>
</dbReference>
<dbReference type="PANTHER" id="PTHR45689">
    <property type="entry name" value="I[[H]] CHANNEL, ISOFORM E"/>
    <property type="match status" value="1"/>
</dbReference>
<sequence length="719" mass="85188">MDIKKMNQRLRTVDQMQKFFVVHSQSYQQSPVPISAKQRKDLQNTSISKNHIQYESSKDKLYKFDILQYMILLSKIKSAAILCHLIGLLWHTLAILESYYFDYTWLDQENVKNEEWAVRYIFSFYWAAKTIMLVGPSSSNYLEVIFTSLTLFATVGVFAFILGSVSQILEDLNKDRELYLKDQKIINKYMRNNNISKQLQSKIRNYLDYHYECNQQINLNREVTFLIKKLPEILQDDFNGEINIQRMDGFQKVFDSFSKKSQENIKHIIVEHYYLPQELLFKQNQKIQEATLFLVKSGKVNLFIENQKQENSIFDNNNSPNQNNQKIIKTIEQGEFIGLKAFITENTPEYSAQCQTFTRIYQLKLADLISAIKENKDDYEKYCQMKDDVLFQGYSKNLKNFMDCEICQRPEHTLMNCRQIFFRPDKLKKVSIDHFNYREEQVRNYVNIKRSKHKKTGYLIDQWAVEKSQQLLTINQETNQILEKLQQDIKSQRQDIRQNQFEYITYYLKNKNIPLDILEGNIDDIFLHQMQEQNQQLEKLQREQQHNNENEQSESNSFNSNNQFSQIYEIDEQISQQSSEQHNSDLHNKSKSNKLLQSKNDQNNIKQINTLGLENQNYNQGQQQFQDFQPQRYSSNIQNGSSQNTCNQPLQQQMNENMNNYNFAGLGNESEPYFNGSQINQETQKINFPSNLKQQASQQSLISVMQQMEQNLKRPILGI</sequence>
<dbReference type="PROSITE" id="PS50042">
    <property type="entry name" value="CNMP_BINDING_3"/>
    <property type="match status" value="1"/>
</dbReference>
<dbReference type="InterPro" id="IPR018490">
    <property type="entry name" value="cNMP-bd_dom_sf"/>
</dbReference>
<keyword evidence="2" id="KW-0472">Membrane</keyword>
<accession>A0A0V0R072</accession>
<dbReference type="OMA" id="IVNANIF"/>
<dbReference type="PANTHER" id="PTHR45689:SF5">
    <property type="entry name" value="I[[H]] CHANNEL, ISOFORM E"/>
    <property type="match status" value="1"/>
</dbReference>
<dbReference type="InterPro" id="IPR000595">
    <property type="entry name" value="cNMP-bd_dom"/>
</dbReference>
<proteinExistence type="predicted"/>
<evidence type="ECO:0000313" key="4">
    <source>
        <dbReference type="EMBL" id="KRX07916.1"/>
    </source>
</evidence>
<keyword evidence="2" id="KW-0812">Transmembrane</keyword>
<dbReference type="Proteomes" id="UP000054937">
    <property type="component" value="Unassembled WGS sequence"/>
</dbReference>
<feature type="compositionally biased region" description="Basic and acidic residues" evidence="1">
    <location>
        <begin position="540"/>
        <end position="549"/>
    </location>
</feature>
<dbReference type="GO" id="GO:0098855">
    <property type="term" value="C:HCN channel complex"/>
    <property type="evidence" value="ECO:0007669"/>
    <property type="project" value="TreeGrafter"/>
</dbReference>
<organism evidence="4 5">
    <name type="scientific">Pseudocohnilembus persalinus</name>
    <name type="common">Ciliate</name>
    <dbReference type="NCBI Taxonomy" id="266149"/>
    <lineage>
        <taxon>Eukaryota</taxon>
        <taxon>Sar</taxon>
        <taxon>Alveolata</taxon>
        <taxon>Ciliophora</taxon>
        <taxon>Intramacronucleata</taxon>
        <taxon>Oligohymenophorea</taxon>
        <taxon>Scuticociliatia</taxon>
        <taxon>Philasterida</taxon>
        <taxon>Pseudocohnilembidae</taxon>
        <taxon>Pseudocohnilembus</taxon>
    </lineage>
</organism>
<keyword evidence="5" id="KW-1185">Reference proteome</keyword>
<evidence type="ECO:0000313" key="5">
    <source>
        <dbReference type="Proteomes" id="UP000054937"/>
    </source>
</evidence>
<feature type="region of interest" description="Disordered" evidence="1">
    <location>
        <begin position="540"/>
        <end position="560"/>
    </location>
</feature>
<protein>
    <submittedName>
        <fullName evidence="4">Cyclic nucleotide-binding protein</fullName>
    </submittedName>
</protein>
<evidence type="ECO:0000256" key="1">
    <source>
        <dbReference type="SAM" id="MobiDB-lite"/>
    </source>
</evidence>